<dbReference type="GO" id="GO:0005737">
    <property type="term" value="C:cytoplasm"/>
    <property type="evidence" value="ECO:0007669"/>
    <property type="project" value="TreeGrafter"/>
</dbReference>
<keyword evidence="3" id="KW-0210">Decarboxylase</keyword>
<dbReference type="GO" id="GO:0016831">
    <property type="term" value="F:carboxy-lyase activity"/>
    <property type="evidence" value="ECO:0007669"/>
    <property type="project" value="UniProtKB-KW"/>
</dbReference>
<evidence type="ECO:0000256" key="6">
    <source>
        <dbReference type="PIRSR" id="PIRSR602129-50"/>
    </source>
</evidence>
<dbReference type="SUPFAM" id="SSF53383">
    <property type="entry name" value="PLP-dependent transferases"/>
    <property type="match status" value="1"/>
</dbReference>
<organism evidence="9 10">
    <name type="scientific">Exophiala xenobiotica</name>
    <dbReference type="NCBI Taxonomy" id="348802"/>
    <lineage>
        <taxon>Eukaryota</taxon>
        <taxon>Fungi</taxon>
        <taxon>Dikarya</taxon>
        <taxon>Ascomycota</taxon>
        <taxon>Pezizomycotina</taxon>
        <taxon>Eurotiomycetes</taxon>
        <taxon>Chaetothyriomycetidae</taxon>
        <taxon>Chaetothyriales</taxon>
        <taxon>Herpotrichiellaceae</taxon>
        <taxon>Exophiala</taxon>
    </lineage>
</organism>
<dbReference type="HOGENOM" id="CLU_011856_0_0_1"/>
<feature type="region of interest" description="Disordered" evidence="8">
    <location>
        <begin position="1"/>
        <end position="37"/>
    </location>
</feature>
<dbReference type="Gene3D" id="3.40.640.10">
    <property type="entry name" value="Type I PLP-dependent aspartate aminotransferase-like (Major domain)"/>
    <property type="match status" value="1"/>
</dbReference>
<evidence type="ECO:0000256" key="3">
    <source>
        <dbReference type="ARBA" id="ARBA00022793"/>
    </source>
</evidence>
<evidence type="ECO:0000313" key="10">
    <source>
        <dbReference type="Proteomes" id="UP000054342"/>
    </source>
</evidence>
<evidence type="ECO:0000256" key="4">
    <source>
        <dbReference type="ARBA" id="ARBA00022898"/>
    </source>
</evidence>
<feature type="compositionally biased region" description="Polar residues" evidence="8">
    <location>
        <begin position="11"/>
        <end position="20"/>
    </location>
</feature>
<dbReference type="EMBL" id="KN847317">
    <property type="protein sequence ID" value="KIW61574.1"/>
    <property type="molecule type" value="Genomic_DNA"/>
</dbReference>
<dbReference type="InterPro" id="IPR015424">
    <property type="entry name" value="PyrdxlP-dep_Trfase"/>
</dbReference>
<keyword evidence="5 7" id="KW-0456">Lyase</keyword>
<gene>
    <name evidence="9" type="ORF">PV05_01678</name>
</gene>
<dbReference type="InterPro" id="IPR021115">
    <property type="entry name" value="Pyridoxal-P_BS"/>
</dbReference>
<evidence type="ECO:0000256" key="8">
    <source>
        <dbReference type="SAM" id="MobiDB-lite"/>
    </source>
</evidence>
<name>A0A0D2FNF3_9EURO</name>
<dbReference type="GO" id="GO:0019752">
    <property type="term" value="P:carboxylic acid metabolic process"/>
    <property type="evidence" value="ECO:0007669"/>
    <property type="project" value="InterPro"/>
</dbReference>
<dbReference type="Proteomes" id="UP000054342">
    <property type="component" value="Unassembled WGS sequence"/>
</dbReference>
<dbReference type="PANTHER" id="PTHR45677:SF8">
    <property type="entry name" value="CYSTEINE SULFINIC ACID DECARBOXYLASE"/>
    <property type="match status" value="1"/>
</dbReference>
<sequence>MSGYSYPPLENANTSPQTNGDILPKTIDGVTNGTPTSVETAPSRAAELEALLSAVLKQLIPFVQRADDEVHAHQQRQPIQQTSLVESHSPSELRSILSESGALSLPDGGVGQAGLLDSLASILRYSVNTSAPGFLDKLYSAPVPPGIAADLILSVLNTNLHVYQVSPVLSLIETHVTKALATKFGFCGPRAGGINVQGGSASNLTSIVIARNKLFPETKRLGNHAAGRELVMFTSEHGHYSIEKAAQQCGFGSESVISVPVDPVTGEMDPKALDLLIIREKQQGKTPFYVNATAGTTVLGSFDPFIAISEVARRHGLWMHIDGAWGGSFVFSDTLRERALRGCELADSIAINPHKMLGVPVTCSFLLLKDLRNAHRANTLRAGYLFHDKDDDEEHDGNEEHVENGVNDTASCEIDGDVDVEENDDWTPPEDLADLTLQCGRRGDSLKLFLAWQYYGTSGYRAKIEHAYSVACHMATLVEKNPDMVLVSTTPPPCLQVCFYYAPGGRMPFNLDERTQANAVDKSTRRKQAEKIGKRNSAITSRITQSLISRGFMIDYAPALSEQVEKGAFFRAVVNISTTTQTVDRLVEQINTVGKVITRNIGGSI</sequence>
<dbReference type="STRING" id="348802.A0A0D2FNF3"/>
<comment type="similarity">
    <text evidence="2 7">Belongs to the group II decarboxylase family.</text>
</comment>
<dbReference type="InterPro" id="IPR002129">
    <property type="entry name" value="PyrdxlP-dep_de-COase"/>
</dbReference>
<dbReference type="InterPro" id="IPR015421">
    <property type="entry name" value="PyrdxlP-dep_Trfase_major"/>
</dbReference>
<dbReference type="GO" id="GO:0030170">
    <property type="term" value="F:pyridoxal phosphate binding"/>
    <property type="evidence" value="ECO:0007669"/>
    <property type="project" value="InterPro"/>
</dbReference>
<evidence type="ECO:0000256" key="2">
    <source>
        <dbReference type="ARBA" id="ARBA00009533"/>
    </source>
</evidence>
<dbReference type="PROSITE" id="PS00392">
    <property type="entry name" value="DDC_GAD_HDC_YDC"/>
    <property type="match status" value="1"/>
</dbReference>
<comment type="cofactor">
    <cofactor evidence="1 6 7">
        <name>pyridoxal 5'-phosphate</name>
        <dbReference type="ChEBI" id="CHEBI:597326"/>
    </cofactor>
</comment>
<accession>A0A0D2FNF3</accession>
<dbReference type="OrthoDB" id="392571at2759"/>
<evidence type="ECO:0000313" key="9">
    <source>
        <dbReference type="EMBL" id="KIW61574.1"/>
    </source>
</evidence>
<dbReference type="AlphaFoldDB" id="A0A0D2FNF3"/>
<reference evidence="9 10" key="1">
    <citation type="submission" date="2015-01" db="EMBL/GenBank/DDBJ databases">
        <title>The Genome Sequence of Exophiala xenobiotica CBS118157.</title>
        <authorList>
            <consortium name="The Broad Institute Genomics Platform"/>
            <person name="Cuomo C."/>
            <person name="de Hoog S."/>
            <person name="Gorbushina A."/>
            <person name="Stielow B."/>
            <person name="Teixiera M."/>
            <person name="Abouelleil A."/>
            <person name="Chapman S.B."/>
            <person name="Priest M."/>
            <person name="Young S.K."/>
            <person name="Wortman J."/>
            <person name="Nusbaum C."/>
            <person name="Birren B."/>
        </authorList>
    </citation>
    <scope>NUCLEOTIDE SEQUENCE [LARGE SCALE GENOMIC DNA]</scope>
    <source>
        <strain evidence="9 10">CBS 118157</strain>
    </source>
</reference>
<evidence type="ECO:0000256" key="1">
    <source>
        <dbReference type="ARBA" id="ARBA00001933"/>
    </source>
</evidence>
<protein>
    <recommendedName>
        <fullName evidence="11">Glutamate decarboxylase</fullName>
    </recommendedName>
</protein>
<feature type="modified residue" description="N6-(pyridoxal phosphate)lysine" evidence="6">
    <location>
        <position position="355"/>
    </location>
</feature>
<evidence type="ECO:0000256" key="7">
    <source>
        <dbReference type="RuleBase" id="RU000382"/>
    </source>
</evidence>
<dbReference type="Pfam" id="PF00282">
    <property type="entry name" value="Pyridoxal_deC"/>
    <property type="match status" value="2"/>
</dbReference>
<evidence type="ECO:0000256" key="5">
    <source>
        <dbReference type="ARBA" id="ARBA00023239"/>
    </source>
</evidence>
<dbReference type="GeneID" id="25323586"/>
<dbReference type="PANTHER" id="PTHR45677">
    <property type="entry name" value="GLUTAMATE DECARBOXYLASE-RELATED"/>
    <property type="match status" value="1"/>
</dbReference>
<evidence type="ECO:0008006" key="11">
    <source>
        <dbReference type="Google" id="ProtNLM"/>
    </source>
</evidence>
<dbReference type="RefSeq" id="XP_013322158.1">
    <property type="nucleotide sequence ID" value="XM_013466704.1"/>
</dbReference>
<proteinExistence type="inferred from homology"/>
<dbReference type="Gene3D" id="3.90.1150.170">
    <property type="match status" value="1"/>
</dbReference>
<keyword evidence="10" id="KW-1185">Reference proteome</keyword>
<keyword evidence="4 6" id="KW-0663">Pyridoxal phosphate</keyword>